<dbReference type="Gene3D" id="3.30.1490.300">
    <property type="match status" value="1"/>
</dbReference>
<accession>A0A5P1RG64</accession>
<keyword evidence="2" id="KW-1185">Reference proteome</keyword>
<dbReference type="Proteomes" id="UP000324760">
    <property type="component" value="Chromosome"/>
</dbReference>
<proteinExistence type="predicted"/>
<dbReference type="EMBL" id="CP043869">
    <property type="protein sequence ID" value="QEQ98176.1"/>
    <property type="molecule type" value="Genomic_DNA"/>
</dbReference>
<evidence type="ECO:0008006" key="3">
    <source>
        <dbReference type="Google" id="ProtNLM"/>
    </source>
</evidence>
<dbReference type="RefSeq" id="WP_138988006.1">
    <property type="nucleotide sequence ID" value="NZ_CP043869.1"/>
</dbReference>
<organism evidence="1 2">
    <name type="scientific">Neptunomonas concharum</name>
    <dbReference type="NCBI Taxonomy" id="1031538"/>
    <lineage>
        <taxon>Bacteria</taxon>
        <taxon>Pseudomonadati</taxon>
        <taxon>Pseudomonadota</taxon>
        <taxon>Gammaproteobacteria</taxon>
        <taxon>Oceanospirillales</taxon>
        <taxon>Oceanospirillaceae</taxon>
        <taxon>Neptunomonas</taxon>
    </lineage>
</organism>
<name>A0A5P1RG64_9GAMM</name>
<dbReference type="InterPro" id="IPR043129">
    <property type="entry name" value="ATPase_NBD"/>
</dbReference>
<reference evidence="1 2" key="1">
    <citation type="journal article" date="2019" name="Biochem. Eng. J.">
        <title>Metabolic engineering of the marine bacteria Neptunomonas concharum for the production of acetoin and meso-2,3-butanediol from acetate.</title>
        <authorList>
            <person name="Li W."/>
            <person name="Pu N."/>
            <person name="Liu C.-X."/>
            <person name="Yuan Q.-P."/>
            <person name="Li Z.-J."/>
        </authorList>
    </citation>
    <scope>NUCLEOTIDE SEQUENCE [LARGE SCALE GENOMIC DNA]</scope>
    <source>
        <strain evidence="1 2">JCM17730</strain>
    </source>
</reference>
<dbReference type="OrthoDB" id="5296002at2"/>
<evidence type="ECO:0000313" key="2">
    <source>
        <dbReference type="Proteomes" id="UP000324760"/>
    </source>
</evidence>
<dbReference type="AlphaFoldDB" id="A0A5P1RG64"/>
<gene>
    <name evidence="1" type="ORF">F0U83_16455</name>
</gene>
<dbReference type="KEGG" id="ncu:F0U83_16455"/>
<dbReference type="SUPFAM" id="SSF53067">
    <property type="entry name" value="Actin-like ATPase domain"/>
    <property type="match status" value="1"/>
</dbReference>
<sequence length="301" mass="33601">MSFRKKSTRQKGITSIHVQPDGIAFAHVSRGAQGAELTRVEFIEIDQPYTSIPSVVAQFEKAQLSGNQCSLVLSLGEYQLLLVEAPEVPKEELKEALLWRIKDLIHFSPDDALLDYVELPEDAYRGRGAMVYVVVAEKRLINQRVEWLEAIGLVPRYIDIPELALLNITESVCESEAGTATLFLEQQQSVVNMMSSGALYMSRTLNYPHETHIDNTVLDLQRSMDYFESQIGKPPCVRIVVMPLQVGETPLMMELRNNLGADVQSLDLGDFVQSQISLSVDLQQRCCLAIAGAFRESGVEV</sequence>
<evidence type="ECO:0000313" key="1">
    <source>
        <dbReference type="EMBL" id="QEQ98176.1"/>
    </source>
</evidence>
<protein>
    <recommendedName>
        <fullName evidence="3">MSHA biogenesis protein MshI</fullName>
    </recommendedName>
</protein>
<dbReference type="Gene3D" id="3.30.420.40">
    <property type="match status" value="2"/>
</dbReference>